<accession>A0A850NRJ2</accession>
<dbReference type="EMBL" id="JACHXV010000001">
    <property type="protein sequence ID" value="MBB3172396.1"/>
    <property type="molecule type" value="Genomic_DNA"/>
</dbReference>
<evidence type="ECO:0000256" key="1">
    <source>
        <dbReference type="ARBA" id="ARBA00010105"/>
    </source>
</evidence>
<evidence type="ECO:0000313" key="4">
    <source>
        <dbReference type="EMBL" id="NVN30002.1"/>
    </source>
</evidence>
<comment type="similarity">
    <text evidence="1">Belongs to the MYG1 family.</text>
</comment>
<dbReference type="Proteomes" id="UP000557688">
    <property type="component" value="Unassembled WGS sequence"/>
</dbReference>
<protein>
    <submittedName>
        <fullName evidence="4">MYG1 family protein</fullName>
    </submittedName>
</protein>
<dbReference type="InterPro" id="IPR003226">
    <property type="entry name" value="MYG1_exonuclease"/>
</dbReference>
<sequence length="330" mass="35729">MTVPDLPDQPEQPPVPAASDPTRPVLVTHSGRFHCDEVFGYAILRLALGLGTPGSDHTLIRTRDSARIAAGDIVWDVGLEFDPERSRYDHHQRGAPLRDDGTPFSSAGLIWRRYGLDALRASLHDMPPVDGVSPERLFAELDAGLIRRIDESDNGVASVPGEFGLPSLIADFNLPWDASDANSPQAGDAEFRKAADFAATVLRQRIEHVRARLAGEAIVLTANQTAADPRILVFERGLPWKRTAFDHHLPVLFGIAPANNGNWMIDCMTTVPGGFDQRQPLPEAWAGLQGAALAERSGVPDAVFVHLRRFVGAARSREGAIAMARAALPG</sequence>
<evidence type="ECO:0000256" key="2">
    <source>
        <dbReference type="SAM" id="MobiDB-lite"/>
    </source>
</evidence>
<dbReference type="PANTHER" id="PTHR11215">
    <property type="entry name" value="METAL DEPENDENT HYDROLASE - RELATED"/>
    <property type="match status" value="1"/>
</dbReference>
<dbReference type="AlphaFoldDB" id="A0A850NRJ2"/>
<dbReference type="GO" id="GO:0005737">
    <property type="term" value="C:cytoplasm"/>
    <property type="evidence" value="ECO:0007669"/>
    <property type="project" value="TreeGrafter"/>
</dbReference>
<dbReference type="Pfam" id="PF03690">
    <property type="entry name" value="MYG1_exonuc"/>
    <property type="match status" value="1"/>
</dbReference>
<reference evidence="3 5" key="2">
    <citation type="submission" date="2020-08" db="EMBL/GenBank/DDBJ databases">
        <title>Genomic Encyclopedia of Type Strains, Phase III (KMG-III): the genomes of soil and plant-associated and newly described type strains.</title>
        <authorList>
            <person name="Whitman W."/>
        </authorList>
    </citation>
    <scope>NUCLEOTIDE SEQUENCE [LARGE SCALE GENOMIC DNA]</scope>
    <source>
        <strain evidence="3 5">CECT 8088</strain>
    </source>
</reference>
<evidence type="ECO:0000313" key="5">
    <source>
        <dbReference type="Proteomes" id="UP000557688"/>
    </source>
</evidence>
<dbReference type="Proteomes" id="UP000565205">
    <property type="component" value="Unassembled WGS sequence"/>
</dbReference>
<dbReference type="EMBL" id="JABXXQ010000092">
    <property type="protein sequence ID" value="NVN30002.1"/>
    <property type="molecule type" value="Genomic_DNA"/>
</dbReference>
<organism evidence="4 6">
    <name type="scientific">Endobacter medicaginis</name>
    <dbReference type="NCBI Taxonomy" id="1181271"/>
    <lineage>
        <taxon>Bacteria</taxon>
        <taxon>Pseudomonadati</taxon>
        <taxon>Pseudomonadota</taxon>
        <taxon>Alphaproteobacteria</taxon>
        <taxon>Acetobacterales</taxon>
        <taxon>Acetobacteraceae</taxon>
        <taxon>Endobacter</taxon>
    </lineage>
</organism>
<dbReference type="PANTHER" id="PTHR11215:SF1">
    <property type="entry name" value="MYG1 EXONUCLEASE"/>
    <property type="match status" value="1"/>
</dbReference>
<feature type="region of interest" description="Disordered" evidence="2">
    <location>
        <begin position="1"/>
        <end position="23"/>
    </location>
</feature>
<name>A0A850NRJ2_9PROT</name>
<proteinExistence type="inferred from homology"/>
<keyword evidence="5" id="KW-1185">Reference proteome</keyword>
<comment type="caution">
    <text evidence="4">The sequence shown here is derived from an EMBL/GenBank/DDBJ whole genome shotgun (WGS) entry which is preliminary data.</text>
</comment>
<reference evidence="4 6" key="1">
    <citation type="submission" date="2020-06" db="EMBL/GenBank/DDBJ databases">
        <title>Description of novel acetic acid bacteria.</title>
        <authorList>
            <person name="Sombolestani A."/>
        </authorList>
    </citation>
    <scope>NUCLEOTIDE SEQUENCE [LARGE SCALE GENOMIC DNA]</scope>
    <source>
        <strain evidence="4 6">LMG 26838</strain>
    </source>
</reference>
<evidence type="ECO:0000313" key="6">
    <source>
        <dbReference type="Proteomes" id="UP000565205"/>
    </source>
</evidence>
<gene>
    <name evidence="3" type="ORF">FHR90_000202</name>
    <name evidence="4" type="ORF">HUK83_06595</name>
</gene>
<evidence type="ECO:0000313" key="3">
    <source>
        <dbReference type="EMBL" id="MBB3172396.1"/>
    </source>
</evidence>
<dbReference type="RefSeq" id="WP_176623180.1">
    <property type="nucleotide sequence ID" value="NZ_JABXXQ010000092.1"/>
</dbReference>